<evidence type="ECO:0000313" key="3">
    <source>
        <dbReference type="EMBL" id="EYU30900.1"/>
    </source>
</evidence>
<organism evidence="3 4">
    <name type="scientific">Erythranthe guttata</name>
    <name type="common">Yellow monkey flower</name>
    <name type="synonym">Mimulus guttatus</name>
    <dbReference type="NCBI Taxonomy" id="4155"/>
    <lineage>
        <taxon>Eukaryota</taxon>
        <taxon>Viridiplantae</taxon>
        <taxon>Streptophyta</taxon>
        <taxon>Embryophyta</taxon>
        <taxon>Tracheophyta</taxon>
        <taxon>Spermatophyta</taxon>
        <taxon>Magnoliopsida</taxon>
        <taxon>eudicotyledons</taxon>
        <taxon>Gunneridae</taxon>
        <taxon>Pentapetalae</taxon>
        <taxon>asterids</taxon>
        <taxon>lamiids</taxon>
        <taxon>Lamiales</taxon>
        <taxon>Phrymaceae</taxon>
        <taxon>Erythranthe</taxon>
    </lineage>
</organism>
<dbReference type="Pfam" id="PF07859">
    <property type="entry name" value="Abhydrolase_3"/>
    <property type="match status" value="1"/>
</dbReference>
<dbReference type="InterPro" id="IPR013094">
    <property type="entry name" value="AB_hydrolase_3"/>
</dbReference>
<dbReference type="EMBL" id="KI631018">
    <property type="protein sequence ID" value="EYU30900.1"/>
    <property type="molecule type" value="Genomic_DNA"/>
</dbReference>
<dbReference type="InterPro" id="IPR050466">
    <property type="entry name" value="Carboxylest/Gibb_receptor"/>
</dbReference>
<protein>
    <recommendedName>
        <fullName evidence="2">Alpha/beta hydrolase fold-3 domain-containing protein</fullName>
    </recommendedName>
</protein>
<dbReference type="Proteomes" id="UP000030748">
    <property type="component" value="Unassembled WGS sequence"/>
</dbReference>
<name>A0A022QWI5_ERYGU</name>
<evidence type="ECO:0000259" key="2">
    <source>
        <dbReference type="Pfam" id="PF07859"/>
    </source>
</evidence>
<sequence length="348" mass="39488">MSERKNSHPGDKRPALPLKTRISLFVINTASDAARRRDGTVNRRLLHFFDNFSLRTPANPKPRNGVRTSDVAVDTSRDLWFRLFVPSHSESTGSDSQLLPLIVFFHGGGFVHLAPDFKAYDAVCRRFARKTPAVVVSVNYRLAPEHRYPAQYDDGFDVLRYIDDRRDILPENADLSRCFLAGDSAGANIAHHVTKRACESKFTHIKIIGLISIQPFFGGEDRTESELELAEVDAIVSIRKTDWMWEAFMPPGGGMDRDHEVINVSGPKAADISELDFPATMVVVAGFDSLKDWQKKYYEWLKKSGKEAYLVEYPKMIHAFYVFPELEESAQLISETKRFIEKQCSKVV</sequence>
<dbReference type="eggNOG" id="KOG1515">
    <property type="taxonomic scope" value="Eukaryota"/>
</dbReference>
<proteinExistence type="inferred from homology"/>
<dbReference type="OrthoDB" id="408631at2759"/>
<dbReference type="OMA" id="WHRPNAI"/>
<gene>
    <name evidence="3" type="ORF">MIMGU_mgv1a009262mg</name>
</gene>
<keyword evidence="4" id="KW-1185">Reference proteome</keyword>
<feature type="domain" description="Alpha/beta hydrolase fold-3" evidence="2">
    <location>
        <begin position="102"/>
        <end position="321"/>
    </location>
</feature>
<dbReference type="PANTHER" id="PTHR23024">
    <property type="entry name" value="ARYLACETAMIDE DEACETYLASE"/>
    <property type="match status" value="1"/>
</dbReference>
<dbReference type="PhylomeDB" id="A0A022QWI5"/>
<accession>A0A022QWI5</accession>
<dbReference type="InterPro" id="IPR029058">
    <property type="entry name" value="AB_hydrolase_fold"/>
</dbReference>
<dbReference type="Gene3D" id="3.40.50.1820">
    <property type="entry name" value="alpha/beta hydrolase"/>
    <property type="match status" value="1"/>
</dbReference>
<comment type="similarity">
    <text evidence="1">Belongs to the 'GDXG' lipolytic enzyme family.</text>
</comment>
<dbReference type="AlphaFoldDB" id="A0A022QWI5"/>
<reference evidence="3 4" key="1">
    <citation type="journal article" date="2013" name="Proc. Natl. Acad. Sci. U.S.A.">
        <title>Fine-scale variation in meiotic recombination in Mimulus inferred from population shotgun sequencing.</title>
        <authorList>
            <person name="Hellsten U."/>
            <person name="Wright K.M."/>
            <person name="Jenkins J."/>
            <person name="Shu S."/>
            <person name="Yuan Y."/>
            <person name="Wessler S.R."/>
            <person name="Schmutz J."/>
            <person name="Willis J.H."/>
            <person name="Rokhsar D.S."/>
        </authorList>
    </citation>
    <scope>NUCLEOTIDE SEQUENCE [LARGE SCALE GENOMIC DNA]</scope>
    <source>
        <strain evidence="4">cv. DUN x IM62</strain>
    </source>
</reference>
<dbReference type="SUPFAM" id="SSF53474">
    <property type="entry name" value="alpha/beta-Hydrolases"/>
    <property type="match status" value="1"/>
</dbReference>
<dbReference type="KEGG" id="egt:105965118"/>
<dbReference type="STRING" id="4155.A0A022QWI5"/>
<evidence type="ECO:0000256" key="1">
    <source>
        <dbReference type="ARBA" id="ARBA00010515"/>
    </source>
</evidence>
<dbReference type="GO" id="GO:0016787">
    <property type="term" value="F:hydrolase activity"/>
    <property type="evidence" value="ECO:0007669"/>
    <property type="project" value="InterPro"/>
</dbReference>
<evidence type="ECO:0000313" key="4">
    <source>
        <dbReference type="Proteomes" id="UP000030748"/>
    </source>
</evidence>
<dbReference type="PANTHER" id="PTHR23024:SF24">
    <property type="entry name" value="ALPHA_BETA HYDROLASE FOLD-3 DOMAIN-CONTAINING PROTEIN"/>
    <property type="match status" value="1"/>
</dbReference>